<protein>
    <submittedName>
        <fullName evidence="1">Uncharacterized protein</fullName>
    </submittedName>
</protein>
<dbReference type="EMBL" id="JACXVP010000004">
    <property type="protein sequence ID" value="KAG5611702.1"/>
    <property type="molecule type" value="Genomic_DNA"/>
</dbReference>
<dbReference type="AlphaFoldDB" id="A0A9J5ZJV4"/>
<sequence>MADLIELDMFPNEPVLEWKNSSAVPKGRLISYLKARNDGIWFLSLRNSGKLWRPNFRYGFCNKVGVTNLLLFRDGISDEKALLEL</sequence>
<reference evidence="1 2" key="1">
    <citation type="submission" date="2020-09" db="EMBL/GenBank/DDBJ databases">
        <title>De no assembly of potato wild relative species, Solanum commersonii.</title>
        <authorList>
            <person name="Cho K."/>
        </authorList>
    </citation>
    <scope>NUCLEOTIDE SEQUENCE [LARGE SCALE GENOMIC DNA]</scope>
    <source>
        <strain evidence="1">LZ3.2</strain>
        <tissue evidence="1">Leaf</tissue>
    </source>
</reference>
<comment type="caution">
    <text evidence="1">The sequence shown here is derived from an EMBL/GenBank/DDBJ whole genome shotgun (WGS) entry which is preliminary data.</text>
</comment>
<proteinExistence type="predicted"/>
<dbReference type="OrthoDB" id="437338at2759"/>
<evidence type="ECO:0000313" key="1">
    <source>
        <dbReference type="EMBL" id="KAG5611702.1"/>
    </source>
</evidence>
<gene>
    <name evidence="1" type="ORF">H5410_022983</name>
</gene>
<evidence type="ECO:0000313" key="2">
    <source>
        <dbReference type="Proteomes" id="UP000824120"/>
    </source>
</evidence>
<dbReference type="Proteomes" id="UP000824120">
    <property type="component" value="Chromosome 4"/>
</dbReference>
<keyword evidence="2" id="KW-1185">Reference proteome</keyword>
<organism evidence="1 2">
    <name type="scientific">Solanum commersonii</name>
    <name type="common">Commerson's wild potato</name>
    <name type="synonym">Commerson's nightshade</name>
    <dbReference type="NCBI Taxonomy" id="4109"/>
    <lineage>
        <taxon>Eukaryota</taxon>
        <taxon>Viridiplantae</taxon>
        <taxon>Streptophyta</taxon>
        <taxon>Embryophyta</taxon>
        <taxon>Tracheophyta</taxon>
        <taxon>Spermatophyta</taxon>
        <taxon>Magnoliopsida</taxon>
        <taxon>eudicotyledons</taxon>
        <taxon>Gunneridae</taxon>
        <taxon>Pentapetalae</taxon>
        <taxon>asterids</taxon>
        <taxon>lamiids</taxon>
        <taxon>Solanales</taxon>
        <taxon>Solanaceae</taxon>
        <taxon>Solanoideae</taxon>
        <taxon>Solaneae</taxon>
        <taxon>Solanum</taxon>
    </lineage>
</organism>
<accession>A0A9J5ZJV4</accession>
<name>A0A9J5ZJV4_SOLCO</name>